<evidence type="ECO:0000259" key="6">
    <source>
        <dbReference type="PROSITE" id="PS50893"/>
    </source>
</evidence>
<dbReference type="Proteomes" id="UP000823934">
    <property type="component" value="Unassembled WGS sequence"/>
</dbReference>
<organism evidence="7 8">
    <name type="scientific">Candidatus Ignatzschineria merdigallinarum</name>
    <dbReference type="NCBI Taxonomy" id="2838621"/>
    <lineage>
        <taxon>Bacteria</taxon>
        <taxon>Pseudomonadati</taxon>
        <taxon>Pseudomonadota</taxon>
        <taxon>Gammaproteobacteria</taxon>
        <taxon>Cardiobacteriales</taxon>
        <taxon>Ignatzschineriaceae</taxon>
        <taxon>Ignatzschineria</taxon>
    </lineage>
</organism>
<dbReference type="SUPFAM" id="SSF52540">
    <property type="entry name" value="P-loop containing nucleoside triphosphate hydrolases"/>
    <property type="match status" value="1"/>
</dbReference>
<dbReference type="SMART" id="SM00382">
    <property type="entry name" value="AAA"/>
    <property type="match status" value="1"/>
</dbReference>
<keyword evidence="2" id="KW-0547">Nucleotide-binding</keyword>
<reference evidence="7" key="2">
    <citation type="submission" date="2021-04" db="EMBL/GenBank/DDBJ databases">
        <authorList>
            <person name="Gilroy R."/>
        </authorList>
    </citation>
    <scope>NUCLEOTIDE SEQUENCE</scope>
    <source>
        <strain evidence="7">CHK160-9182</strain>
    </source>
</reference>
<protein>
    <submittedName>
        <fullName evidence="7">ABC transporter ATP-binding protein</fullName>
    </submittedName>
</protein>
<dbReference type="AlphaFoldDB" id="A0A9D1Q348"/>
<dbReference type="PROSITE" id="PS50893">
    <property type="entry name" value="ABC_TRANSPORTER_2"/>
    <property type="match status" value="1"/>
</dbReference>
<dbReference type="Pfam" id="PF00005">
    <property type="entry name" value="ABC_tran"/>
    <property type="match status" value="1"/>
</dbReference>
<dbReference type="Gene3D" id="3.40.50.300">
    <property type="entry name" value="P-loop containing nucleotide triphosphate hydrolases"/>
    <property type="match status" value="1"/>
</dbReference>
<evidence type="ECO:0000313" key="8">
    <source>
        <dbReference type="Proteomes" id="UP000823934"/>
    </source>
</evidence>
<comment type="caution">
    <text evidence="7">The sequence shown here is derived from an EMBL/GenBank/DDBJ whole genome shotgun (WGS) entry which is preliminary data.</text>
</comment>
<keyword evidence="4" id="KW-1278">Translocase</keyword>
<gene>
    <name evidence="7" type="ORF">H9889_00020</name>
</gene>
<dbReference type="PANTHER" id="PTHR42794">
    <property type="entry name" value="HEMIN IMPORT ATP-BINDING PROTEIN HMUV"/>
    <property type="match status" value="1"/>
</dbReference>
<evidence type="ECO:0000256" key="3">
    <source>
        <dbReference type="ARBA" id="ARBA00022840"/>
    </source>
</evidence>
<comment type="function">
    <text evidence="5">Part of the ABC transporter complex HmuTUV involved in hemin import. Responsible for energy coupling to the transport system.</text>
</comment>
<evidence type="ECO:0000256" key="4">
    <source>
        <dbReference type="ARBA" id="ARBA00022967"/>
    </source>
</evidence>
<dbReference type="InterPro" id="IPR003593">
    <property type="entry name" value="AAA+_ATPase"/>
</dbReference>
<evidence type="ECO:0000313" key="7">
    <source>
        <dbReference type="EMBL" id="HIW05707.1"/>
    </source>
</evidence>
<reference evidence="7" key="1">
    <citation type="journal article" date="2021" name="PeerJ">
        <title>Extensive microbial diversity within the chicken gut microbiome revealed by metagenomics and culture.</title>
        <authorList>
            <person name="Gilroy R."/>
            <person name="Ravi A."/>
            <person name="Getino M."/>
            <person name="Pursley I."/>
            <person name="Horton D.L."/>
            <person name="Alikhan N.F."/>
            <person name="Baker D."/>
            <person name="Gharbi K."/>
            <person name="Hall N."/>
            <person name="Watson M."/>
            <person name="Adriaenssens E.M."/>
            <person name="Foster-Nyarko E."/>
            <person name="Jarju S."/>
            <person name="Secka A."/>
            <person name="Antonio M."/>
            <person name="Oren A."/>
            <person name="Chaudhuri R.R."/>
            <person name="La Ragione R."/>
            <person name="Hildebrand F."/>
            <person name="Pallen M.J."/>
        </authorList>
    </citation>
    <scope>NUCLEOTIDE SEQUENCE</scope>
    <source>
        <strain evidence="7">CHK160-9182</strain>
    </source>
</reference>
<dbReference type="InterPro" id="IPR003439">
    <property type="entry name" value="ABC_transporter-like_ATP-bd"/>
</dbReference>
<accession>A0A9D1Q348</accession>
<dbReference type="EMBL" id="DXHP01000001">
    <property type="protein sequence ID" value="HIW05707.1"/>
    <property type="molecule type" value="Genomic_DNA"/>
</dbReference>
<proteinExistence type="predicted"/>
<dbReference type="InterPro" id="IPR027417">
    <property type="entry name" value="P-loop_NTPase"/>
</dbReference>
<dbReference type="GO" id="GO:0016887">
    <property type="term" value="F:ATP hydrolysis activity"/>
    <property type="evidence" value="ECO:0007669"/>
    <property type="project" value="InterPro"/>
</dbReference>
<dbReference type="GO" id="GO:0005524">
    <property type="term" value="F:ATP binding"/>
    <property type="evidence" value="ECO:0007669"/>
    <property type="project" value="UniProtKB-KW"/>
</dbReference>
<feature type="domain" description="ABC transporter" evidence="6">
    <location>
        <begin position="15"/>
        <end position="244"/>
    </location>
</feature>
<evidence type="ECO:0000256" key="5">
    <source>
        <dbReference type="ARBA" id="ARBA00037066"/>
    </source>
</evidence>
<dbReference type="CDD" id="cd03214">
    <property type="entry name" value="ABC_Iron-Siderophores_B12_Hemin"/>
    <property type="match status" value="1"/>
</dbReference>
<evidence type="ECO:0000256" key="2">
    <source>
        <dbReference type="ARBA" id="ARBA00022741"/>
    </source>
</evidence>
<evidence type="ECO:0000256" key="1">
    <source>
        <dbReference type="ARBA" id="ARBA00022448"/>
    </source>
</evidence>
<dbReference type="PANTHER" id="PTHR42794:SF1">
    <property type="entry name" value="HEMIN IMPORT ATP-BINDING PROTEIN HMUV"/>
    <property type="match status" value="1"/>
</dbReference>
<keyword evidence="3 7" id="KW-0067">ATP-binding</keyword>
<sequence>MHQFENCALQVPIAINVSNMTAMLSNGEILLKDLSFSLPKGAKLAVIGANGSGKSTLMRGLLGMIPTAFSAYEILGENFSALSLKERAKLMSYVGQQQAPETEITVWEWCELSRFPYATTKSKNAEMITQALVRCDVLPFAARRLSSLSGGERQRVYIAGVLAQETPIILLDEVNSAMDPKYREAMEALIHSLTDKTIISVTHDMNALHRYSHILALKSGNIAAFGRREVVLTQALLSEIFNYHFTEIWHADRARYF</sequence>
<keyword evidence="1" id="KW-0813">Transport</keyword>
<name>A0A9D1Q348_9GAMM</name>